<dbReference type="RefSeq" id="WP_009641486.1">
    <property type="nucleotide sequence ID" value="NZ_CAJPRD010000065.1"/>
</dbReference>
<organism evidence="3 4">
    <name type="scientific">Capnocytophaga granulosa</name>
    <dbReference type="NCBI Taxonomy" id="45242"/>
    <lineage>
        <taxon>Bacteria</taxon>
        <taxon>Pseudomonadati</taxon>
        <taxon>Bacteroidota</taxon>
        <taxon>Flavobacteriia</taxon>
        <taxon>Flavobacteriales</taxon>
        <taxon>Flavobacteriaceae</taxon>
        <taxon>Capnocytophaga</taxon>
    </lineage>
</organism>
<sequence length="98" mass="11895">MIDLQAYIKKYAYFIGIAAFGIWMLFFDSNSLLSQRKLNKEIESLKRQKEFLQKEIAKDREAIKEINTPEGREKFGREHYYFKRENEDIFIIEYDTIK</sequence>
<dbReference type="Pfam" id="PF04977">
    <property type="entry name" value="DivIC"/>
    <property type="match status" value="1"/>
</dbReference>
<keyword evidence="4" id="KW-1185">Reference proteome</keyword>
<dbReference type="AlphaFoldDB" id="A0A1H2QGD9"/>
<gene>
    <name evidence="3" type="ORF">SAMN05444420_101142</name>
</gene>
<dbReference type="OrthoDB" id="1467719at2"/>
<comment type="caution">
    <text evidence="3">The sequence shown here is derived from an EMBL/GenBank/DDBJ whole genome shotgun (WGS) entry which is preliminary data.</text>
</comment>
<evidence type="ECO:0000313" key="3">
    <source>
        <dbReference type="EMBL" id="SDW05928.1"/>
    </source>
</evidence>
<keyword evidence="2" id="KW-0812">Transmembrane</keyword>
<proteinExistence type="predicted"/>
<evidence type="ECO:0000256" key="2">
    <source>
        <dbReference type="SAM" id="Phobius"/>
    </source>
</evidence>
<dbReference type="InterPro" id="IPR007060">
    <property type="entry name" value="FtsL/DivIC"/>
</dbReference>
<feature type="coiled-coil region" evidence="1">
    <location>
        <begin position="35"/>
        <end position="62"/>
    </location>
</feature>
<name>A0A1H2QGD9_9FLAO</name>
<reference evidence="3 4" key="1">
    <citation type="submission" date="2016-10" db="EMBL/GenBank/DDBJ databases">
        <authorList>
            <person name="Varghese N."/>
            <person name="Submissions S."/>
        </authorList>
    </citation>
    <scope>NUCLEOTIDE SEQUENCE [LARGE SCALE GENOMIC DNA]</scope>
    <source>
        <strain evidence="3 4">DSM 11449</strain>
    </source>
</reference>
<evidence type="ECO:0000313" key="4">
    <source>
        <dbReference type="Proteomes" id="UP000182771"/>
    </source>
</evidence>
<protein>
    <submittedName>
        <fullName evidence="3">Septum formation initiator</fullName>
    </submittedName>
</protein>
<dbReference type="EMBL" id="FNND01000001">
    <property type="protein sequence ID" value="SDW05928.1"/>
    <property type="molecule type" value="Genomic_DNA"/>
</dbReference>
<keyword evidence="2" id="KW-0472">Membrane</keyword>
<evidence type="ECO:0000256" key="1">
    <source>
        <dbReference type="SAM" id="Coils"/>
    </source>
</evidence>
<dbReference type="Proteomes" id="UP000182771">
    <property type="component" value="Unassembled WGS sequence"/>
</dbReference>
<accession>A0A1H2QGD9</accession>
<feature type="transmembrane region" description="Helical" evidence="2">
    <location>
        <begin position="12"/>
        <end position="33"/>
    </location>
</feature>
<keyword evidence="2" id="KW-1133">Transmembrane helix</keyword>
<keyword evidence="1" id="KW-0175">Coiled coil</keyword>
<dbReference type="GeneID" id="85017983"/>